<evidence type="ECO:0000259" key="3">
    <source>
        <dbReference type="Pfam" id="PF08338"/>
    </source>
</evidence>
<dbReference type="InterPro" id="IPR010099">
    <property type="entry name" value="SDR39U1"/>
</dbReference>
<dbReference type="PANTHER" id="PTHR11092">
    <property type="entry name" value="SUGAR NUCLEOTIDE EPIMERASE RELATED"/>
    <property type="match status" value="1"/>
</dbReference>
<name>A0A433JT38_9MICO</name>
<feature type="domain" description="DUF1731" evidence="3">
    <location>
        <begin position="245"/>
        <end position="291"/>
    </location>
</feature>
<dbReference type="RefSeq" id="WP_127048204.1">
    <property type="nucleotide sequence ID" value="NZ_RZGZ01000002.1"/>
</dbReference>
<dbReference type="Gene3D" id="3.40.50.720">
    <property type="entry name" value="NAD(P)-binding Rossmann-like Domain"/>
    <property type="match status" value="1"/>
</dbReference>
<comment type="similarity">
    <text evidence="1">Belongs to the NAD(P)-dependent epimerase/dehydratase family. SDR39U1 subfamily.</text>
</comment>
<dbReference type="EMBL" id="RZGZ01000002">
    <property type="protein sequence ID" value="RUR01084.1"/>
    <property type="molecule type" value="Genomic_DNA"/>
</dbReference>
<evidence type="ECO:0000259" key="2">
    <source>
        <dbReference type="Pfam" id="PF01370"/>
    </source>
</evidence>
<keyword evidence="5" id="KW-1185">Reference proteome</keyword>
<protein>
    <submittedName>
        <fullName evidence="4">TIGR01777 family protein</fullName>
    </submittedName>
</protein>
<dbReference type="InterPro" id="IPR036291">
    <property type="entry name" value="NAD(P)-bd_dom_sf"/>
</dbReference>
<dbReference type="InterPro" id="IPR013549">
    <property type="entry name" value="DUF1731"/>
</dbReference>
<gene>
    <name evidence="4" type="ORF">ELQ94_06030</name>
</gene>
<dbReference type="NCBIfam" id="TIGR01777">
    <property type="entry name" value="yfcH"/>
    <property type="match status" value="1"/>
</dbReference>
<comment type="caution">
    <text evidence="4">The sequence shown here is derived from an EMBL/GenBank/DDBJ whole genome shotgun (WGS) entry which is preliminary data.</text>
</comment>
<sequence>MRIVIAGAGGLIGRALIERLRADGDDVVRLVRRPSNGSDESAWDPDNGRVDPRVIASADAVVCLSGASIARLPWTPRYRRTILQSRLSTTSTLAHAIAESTSPPSVFVGASASGFYGSRPGEDLDESSPHGDGFLSGVTVEWEKAARAVGDATRLVYARTGIVVATDGVLAPLMPLTRFGLSGPLGGGRQYWPWVSLADEIGGIVHAIRGDVSGPINLVGPTPATAGELMRGLAQRLSRPYWLPVPAFAVKLALGDAGEDLLLVDQRIRPRVLEESGYTFAHTTVGDALDATLSARA</sequence>
<feature type="domain" description="NAD-dependent epimerase/dehydratase" evidence="2">
    <location>
        <begin position="3"/>
        <end position="126"/>
    </location>
</feature>
<reference evidence="4 5" key="1">
    <citation type="submission" date="2018-12" db="EMBL/GenBank/DDBJ databases">
        <authorList>
            <person name="Li F."/>
        </authorList>
    </citation>
    <scope>NUCLEOTIDE SEQUENCE [LARGE SCALE GENOMIC DNA]</scope>
    <source>
        <strain evidence="4 5">EGI 6500705</strain>
    </source>
</reference>
<evidence type="ECO:0000256" key="1">
    <source>
        <dbReference type="ARBA" id="ARBA00009353"/>
    </source>
</evidence>
<dbReference type="Pfam" id="PF08338">
    <property type="entry name" value="DUF1731"/>
    <property type="match status" value="1"/>
</dbReference>
<evidence type="ECO:0000313" key="5">
    <source>
        <dbReference type="Proteomes" id="UP000274909"/>
    </source>
</evidence>
<proteinExistence type="inferred from homology"/>
<dbReference type="SUPFAM" id="SSF51735">
    <property type="entry name" value="NAD(P)-binding Rossmann-fold domains"/>
    <property type="match status" value="1"/>
</dbReference>
<dbReference type="Pfam" id="PF01370">
    <property type="entry name" value="Epimerase"/>
    <property type="match status" value="1"/>
</dbReference>
<dbReference type="AlphaFoldDB" id="A0A433JT38"/>
<organism evidence="4 5">
    <name type="scientific">Labedella endophytica</name>
    <dbReference type="NCBI Taxonomy" id="1523160"/>
    <lineage>
        <taxon>Bacteria</taxon>
        <taxon>Bacillati</taxon>
        <taxon>Actinomycetota</taxon>
        <taxon>Actinomycetes</taxon>
        <taxon>Micrococcales</taxon>
        <taxon>Microbacteriaceae</taxon>
        <taxon>Labedella</taxon>
    </lineage>
</organism>
<evidence type="ECO:0000313" key="4">
    <source>
        <dbReference type="EMBL" id="RUR01084.1"/>
    </source>
</evidence>
<accession>A0A433JT38</accession>
<dbReference type="PANTHER" id="PTHR11092:SF0">
    <property type="entry name" value="EPIMERASE FAMILY PROTEIN SDR39U1"/>
    <property type="match status" value="1"/>
</dbReference>
<dbReference type="Proteomes" id="UP000274909">
    <property type="component" value="Unassembled WGS sequence"/>
</dbReference>
<dbReference type="OrthoDB" id="9801773at2"/>
<dbReference type="InterPro" id="IPR001509">
    <property type="entry name" value="Epimerase_deHydtase"/>
</dbReference>